<comment type="caution">
    <text evidence="2">The sequence shown here is derived from an EMBL/GenBank/DDBJ whole genome shotgun (WGS) entry which is preliminary data.</text>
</comment>
<organism evidence="2 3">
    <name type="scientific">Paenibacillus harenae</name>
    <dbReference type="NCBI Taxonomy" id="306543"/>
    <lineage>
        <taxon>Bacteria</taxon>
        <taxon>Bacillati</taxon>
        <taxon>Bacillota</taxon>
        <taxon>Bacilli</taxon>
        <taxon>Bacillales</taxon>
        <taxon>Paenibacillaceae</taxon>
        <taxon>Paenibacillus</taxon>
    </lineage>
</organism>
<protein>
    <submittedName>
        <fullName evidence="2">PhnB protein</fullName>
    </submittedName>
</protein>
<evidence type="ECO:0000313" key="3">
    <source>
        <dbReference type="Proteomes" id="UP001229346"/>
    </source>
</evidence>
<keyword evidence="3" id="KW-1185">Reference proteome</keyword>
<sequence length="142" mass="15761">MLKAIPFIMLDGKAAEAIRFYEEALGATVVFKQTFGESPGGENFSSEEQERLAHSVLRIGDTQLFAADIDSDFPYKEGNQVNICLTTADVNQSRQFFQALQQGGQVNIPLEEVHFSPAYGVVTDRFGVTFQIFTVKPHNSTH</sequence>
<proteinExistence type="predicted"/>
<dbReference type="Pfam" id="PF06983">
    <property type="entry name" value="3-dmu-9_3-mt"/>
    <property type="match status" value="1"/>
</dbReference>
<evidence type="ECO:0000259" key="1">
    <source>
        <dbReference type="Pfam" id="PF06983"/>
    </source>
</evidence>
<reference evidence="2 3" key="1">
    <citation type="submission" date="2023-07" db="EMBL/GenBank/DDBJ databases">
        <title>Sorghum-associated microbial communities from plants grown in Nebraska, USA.</title>
        <authorList>
            <person name="Schachtman D."/>
        </authorList>
    </citation>
    <scope>NUCLEOTIDE SEQUENCE [LARGE SCALE GENOMIC DNA]</scope>
    <source>
        <strain evidence="2 3">CC482</strain>
    </source>
</reference>
<accession>A0ABT9TZV1</accession>
<dbReference type="PANTHER" id="PTHR33990">
    <property type="entry name" value="PROTEIN YJDN-RELATED"/>
    <property type="match status" value="1"/>
</dbReference>
<dbReference type="Gene3D" id="3.10.180.10">
    <property type="entry name" value="2,3-Dihydroxybiphenyl 1,2-Dioxygenase, domain 1"/>
    <property type="match status" value="1"/>
</dbReference>
<dbReference type="InterPro" id="IPR028973">
    <property type="entry name" value="PhnB-like"/>
</dbReference>
<dbReference type="PANTHER" id="PTHR33990:SF1">
    <property type="entry name" value="PROTEIN YJDN"/>
    <property type="match status" value="1"/>
</dbReference>
<evidence type="ECO:0000313" key="2">
    <source>
        <dbReference type="EMBL" id="MDQ0112238.1"/>
    </source>
</evidence>
<dbReference type="RefSeq" id="WP_307202915.1">
    <property type="nucleotide sequence ID" value="NZ_JAUSSU010000003.1"/>
</dbReference>
<dbReference type="InterPro" id="IPR029068">
    <property type="entry name" value="Glyas_Bleomycin-R_OHBP_Dase"/>
</dbReference>
<dbReference type="SUPFAM" id="SSF54593">
    <property type="entry name" value="Glyoxalase/Bleomycin resistance protein/Dihydroxybiphenyl dioxygenase"/>
    <property type="match status" value="1"/>
</dbReference>
<dbReference type="EMBL" id="JAUSSU010000003">
    <property type="protein sequence ID" value="MDQ0112238.1"/>
    <property type="molecule type" value="Genomic_DNA"/>
</dbReference>
<dbReference type="Proteomes" id="UP001229346">
    <property type="component" value="Unassembled WGS sequence"/>
</dbReference>
<feature type="domain" description="PhnB-like" evidence="1">
    <location>
        <begin position="3"/>
        <end position="132"/>
    </location>
</feature>
<name>A0ABT9TZV1_PAEHA</name>
<gene>
    <name evidence="2" type="ORF">J2T15_001673</name>
</gene>
<dbReference type="CDD" id="cd06588">
    <property type="entry name" value="PhnB_like"/>
    <property type="match status" value="1"/>
</dbReference>